<organism evidence="2 3">
    <name type="scientific">Dactylonectria estremocensis</name>
    <dbReference type="NCBI Taxonomy" id="1079267"/>
    <lineage>
        <taxon>Eukaryota</taxon>
        <taxon>Fungi</taxon>
        <taxon>Dikarya</taxon>
        <taxon>Ascomycota</taxon>
        <taxon>Pezizomycotina</taxon>
        <taxon>Sordariomycetes</taxon>
        <taxon>Hypocreomycetidae</taxon>
        <taxon>Hypocreales</taxon>
        <taxon>Nectriaceae</taxon>
        <taxon>Dactylonectria</taxon>
    </lineage>
</organism>
<gene>
    <name evidence="2" type="ORF">B0J13DRAFT_565226</name>
</gene>
<name>A0A9P9IN03_9HYPO</name>
<dbReference type="Proteomes" id="UP000717696">
    <property type="component" value="Unassembled WGS sequence"/>
</dbReference>
<evidence type="ECO:0000313" key="2">
    <source>
        <dbReference type="EMBL" id="KAH7126301.1"/>
    </source>
</evidence>
<protein>
    <submittedName>
        <fullName evidence="2">Uncharacterized protein</fullName>
    </submittedName>
</protein>
<evidence type="ECO:0000256" key="1">
    <source>
        <dbReference type="SAM" id="MobiDB-lite"/>
    </source>
</evidence>
<dbReference type="EMBL" id="JAGMUU010000023">
    <property type="protein sequence ID" value="KAH7126301.1"/>
    <property type="molecule type" value="Genomic_DNA"/>
</dbReference>
<accession>A0A9P9IN03</accession>
<comment type="caution">
    <text evidence="2">The sequence shown here is derived from an EMBL/GenBank/DDBJ whole genome shotgun (WGS) entry which is preliminary data.</text>
</comment>
<evidence type="ECO:0000313" key="3">
    <source>
        <dbReference type="Proteomes" id="UP000717696"/>
    </source>
</evidence>
<dbReference type="AlphaFoldDB" id="A0A9P9IN03"/>
<proteinExistence type="predicted"/>
<feature type="region of interest" description="Disordered" evidence="1">
    <location>
        <begin position="43"/>
        <end position="153"/>
    </location>
</feature>
<sequence length="153" mass="16623">MASISRASETAVMVGVIHLSAVRARPLGPGVCRPPQPEMGCKSMRCDRRERRRRERRIGTWTASSISHTTHPQLEPNPLPRQGALTSRPGRASGHWPSLGRLIPKGIPSYVVGSSSNRPPNSLDLLRNDDSDSGARCALLPPPRVGIIQELSP</sequence>
<reference evidence="2" key="1">
    <citation type="journal article" date="2021" name="Nat. Commun.">
        <title>Genetic determinants of endophytism in the Arabidopsis root mycobiome.</title>
        <authorList>
            <person name="Mesny F."/>
            <person name="Miyauchi S."/>
            <person name="Thiergart T."/>
            <person name="Pickel B."/>
            <person name="Atanasova L."/>
            <person name="Karlsson M."/>
            <person name="Huettel B."/>
            <person name="Barry K.W."/>
            <person name="Haridas S."/>
            <person name="Chen C."/>
            <person name="Bauer D."/>
            <person name="Andreopoulos W."/>
            <person name="Pangilinan J."/>
            <person name="LaButti K."/>
            <person name="Riley R."/>
            <person name="Lipzen A."/>
            <person name="Clum A."/>
            <person name="Drula E."/>
            <person name="Henrissat B."/>
            <person name="Kohler A."/>
            <person name="Grigoriev I.V."/>
            <person name="Martin F.M."/>
            <person name="Hacquard S."/>
        </authorList>
    </citation>
    <scope>NUCLEOTIDE SEQUENCE</scope>
    <source>
        <strain evidence="2">MPI-CAGE-AT-0021</strain>
    </source>
</reference>
<keyword evidence="3" id="KW-1185">Reference proteome</keyword>
<feature type="compositionally biased region" description="Polar residues" evidence="1">
    <location>
        <begin position="61"/>
        <end position="72"/>
    </location>
</feature>